<comment type="similarity">
    <text evidence="3">Belongs to the cystatin family. Phytocystatin subfamily.</text>
</comment>
<reference evidence="5" key="1">
    <citation type="submission" date="2022-02" db="EMBL/GenBank/DDBJ databases">
        <authorList>
            <person name="Henning P.M."/>
            <person name="McCubbin A.G."/>
            <person name="Shore J.S."/>
        </authorList>
    </citation>
    <scope>NUCLEOTIDE SEQUENCE</scope>
    <source>
        <strain evidence="5">F60SS</strain>
        <tissue evidence="5">Leaves</tissue>
    </source>
</reference>
<dbReference type="OrthoDB" id="1908104at2759"/>
<protein>
    <recommendedName>
        <fullName evidence="3">Cysteine proteinase inhibitor</fullName>
    </recommendedName>
</protein>
<comment type="caution">
    <text evidence="5">The sequence shown here is derived from an EMBL/GenBank/DDBJ whole genome shotgun (WGS) entry which is preliminary data.</text>
</comment>
<dbReference type="InterPro" id="IPR046350">
    <property type="entry name" value="Cystatin_sf"/>
</dbReference>
<keyword evidence="1 3" id="KW-0646">Protease inhibitor</keyword>
<organism evidence="5 6">
    <name type="scientific">Turnera subulata</name>
    <dbReference type="NCBI Taxonomy" id="218843"/>
    <lineage>
        <taxon>Eukaryota</taxon>
        <taxon>Viridiplantae</taxon>
        <taxon>Streptophyta</taxon>
        <taxon>Embryophyta</taxon>
        <taxon>Tracheophyta</taxon>
        <taxon>Spermatophyta</taxon>
        <taxon>Magnoliopsida</taxon>
        <taxon>eudicotyledons</taxon>
        <taxon>Gunneridae</taxon>
        <taxon>Pentapetalae</taxon>
        <taxon>rosids</taxon>
        <taxon>fabids</taxon>
        <taxon>Malpighiales</taxon>
        <taxon>Passifloraceae</taxon>
        <taxon>Turnera</taxon>
    </lineage>
</organism>
<dbReference type="AlphaFoldDB" id="A0A9Q0F9I3"/>
<dbReference type="SMART" id="SM00043">
    <property type="entry name" value="CY"/>
    <property type="match status" value="2"/>
</dbReference>
<keyword evidence="6" id="KW-1185">Reference proteome</keyword>
<name>A0A9Q0F9I3_9ROSI</name>
<dbReference type="Proteomes" id="UP001141552">
    <property type="component" value="Unassembled WGS sequence"/>
</dbReference>
<dbReference type="PANTHER" id="PTHR11413:SF103">
    <property type="entry name" value="CYSTEINE PROTEINASE INHIBITOR 12"/>
    <property type="match status" value="1"/>
</dbReference>
<keyword evidence="3" id="KW-0732">Signal</keyword>
<dbReference type="Pfam" id="PF16845">
    <property type="entry name" value="SQAPI"/>
    <property type="match status" value="2"/>
</dbReference>
<evidence type="ECO:0000313" key="6">
    <source>
        <dbReference type="Proteomes" id="UP001141552"/>
    </source>
</evidence>
<dbReference type="InterPro" id="IPR027214">
    <property type="entry name" value="Cystatin"/>
</dbReference>
<reference evidence="5" key="2">
    <citation type="journal article" date="2023" name="Plants (Basel)">
        <title>Annotation of the Turnera subulata (Passifloraceae) Draft Genome Reveals the S-Locus Evolved after the Divergence of Turneroideae from Passifloroideae in a Stepwise Manner.</title>
        <authorList>
            <person name="Henning P.M."/>
            <person name="Roalson E.H."/>
            <person name="Mir W."/>
            <person name="McCubbin A.G."/>
            <person name="Shore J.S."/>
        </authorList>
    </citation>
    <scope>NUCLEOTIDE SEQUENCE</scope>
    <source>
        <strain evidence="5">F60SS</strain>
    </source>
</reference>
<keyword evidence="2 3" id="KW-0789">Thiol protease inhibitor</keyword>
<accession>A0A9Q0F9I3</accession>
<dbReference type="EMBL" id="JAKUCV010006427">
    <property type="protein sequence ID" value="KAJ4827380.1"/>
    <property type="molecule type" value="Genomic_DNA"/>
</dbReference>
<evidence type="ECO:0000256" key="3">
    <source>
        <dbReference type="RuleBase" id="RU362130"/>
    </source>
</evidence>
<dbReference type="Gene3D" id="3.10.450.10">
    <property type="match status" value="2"/>
</dbReference>
<gene>
    <name evidence="5" type="ORF">Tsubulata_007370</name>
</gene>
<feature type="chain" id="PRO_5040539489" description="Cysteine proteinase inhibitor" evidence="3">
    <location>
        <begin position="28"/>
        <end position="256"/>
    </location>
</feature>
<dbReference type="SUPFAM" id="SSF54403">
    <property type="entry name" value="Cystatin/monellin"/>
    <property type="match status" value="2"/>
</dbReference>
<proteinExistence type="inferred from homology"/>
<evidence type="ECO:0000259" key="4">
    <source>
        <dbReference type="SMART" id="SM00043"/>
    </source>
</evidence>
<dbReference type="PROSITE" id="PS00287">
    <property type="entry name" value="CYSTATIN"/>
    <property type="match status" value="1"/>
</dbReference>
<evidence type="ECO:0000313" key="5">
    <source>
        <dbReference type="EMBL" id="KAJ4827380.1"/>
    </source>
</evidence>
<feature type="domain" description="Cystatin" evidence="4">
    <location>
        <begin position="127"/>
        <end position="218"/>
    </location>
</feature>
<feature type="domain" description="Cystatin" evidence="4">
    <location>
        <begin position="24"/>
        <end position="116"/>
    </location>
</feature>
<dbReference type="InterPro" id="IPR018073">
    <property type="entry name" value="Prot_inh_cystat_CS"/>
</dbReference>
<dbReference type="GO" id="GO:0004869">
    <property type="term" value="F:cysteine-type endopeptidase inhibitor activity"/>
    <property type="evidence" value="ECO:0007669"/>
    <property type="project" value="UniProtKB-KW"/>
</dbReference>
<evidence type="ECO:0000256" key="1">
    <source>
        <dbReference type="ARBA" id="ARBA00022690"/>
    </source>
</evidence>
<dbReference type="CDD" id="cd00042">
    <property type="entry name" value="CY"/>
    <property type="match status" value="2"/>
</dbReference>
<dbReference type="InterPro" id="IPR000010">
    <property type="entry name" value="Cystatin_dom"/>
</dbReference>
<evidence type="ECO:0000256" key="2">
    <source>
        <dbReference type="ARBA" id="ARBA00022704"/>
    </source>
</evidence>
<sequence length="256" mass="27648">MAKDGYLAHKLLAAGFLYLITLEAAAGAPQDIPDAATNPEVIELARFAVDEHNKLENELLVFKEVVKASEEIVAGQLYGITLKAAKPGDVSHLYEAKVLLPAAPVEVKVLLEFKPTSETPQPRPPGSTVGAPGDIPDAATNPEVIELARFAVDEHNKKENEHLVFKEVVRASEQVVAGLLYRITLKAAKHGDVSHSYEAQVLLPAGIHAKVLLEFKPLVGDIQATTHSVFADDILTSNSSANHVHMPLMKDDHLQS</sequence>
<dbReference type="PANTHER" id="PTHR11413">
    <property type="entry name" value="CYSTATIN FAMILY MEMBER"/>
    <property type="match status" value="1"/>
</dbReference>
<feature type="signal peptide" evidence="3">
    <location>
        <begin position="1"/>
        <end position="27"/>
    </location>
</feature>